<dbReference type="PANTHER" id="PTHR34814:SF1">
    <property type="entry name" value="NITROSOGUANIDINE RESISTANCE PROTEIN SNG1"/>
    <property type="match status" value="1"/>
</dbReference>
<name>A0A9P4GJG0_9PLEO</name>
<proteinExistence type="predicted"/>
<protein>
    <recommendedName>
        <fullName evidence="2">DUF3533 domain-containing protein</fullName>
    </recommendedName>
</protein>
<keyword evidence="4" id="KW-1185">Reference proteome</keyword>
<dbReference type="GeneID" id="63855602"/>
<dbReference type="RefSeq" id="XP_040789268.1">
    <property type="nucleotide sequence ID" value="XM_040938347.1"/>
</dbReference>
<reference evidence="3" key="1">
    <citation type="submission" date="2020-01" db="EMBL/GenBank/DDBJ databases">
        <authorList>
            <consortium name="DOE Joint Genome Institute"/>
            <person name="Haridas S."/>
            <person name="Albert R."/>
            <person name="Binder M."/>
            <person name="Bloem J."/>
            <person name="Labutti K."/>
            <person name="Salamov A."/>
            <person name="Andreopoulos B."/>
            <person name="Baker S.E."/>
            <person name="Barry K."/>
            <person name="Bills G."/>
            <person name="Bluhm B.H."/>
            <person name="Cannon C."/>
            <person name="Castanera R."/>
            <person name="Culley D.E."/>
            <person name="Daum C."/>
            <person name="Ezra D."/>
            <person name="Gonzalez J.B."/>
            <person name="Henrissat B."/>
            <person name="Kuo A."/>
            <person name="Liang C."/>
            <person name="Lipzen A."/>
            <person name="Lutzoni F."/>
            <person name="Magnuson J."/>
            <person name="Mondo S."/>
            <person name="Nolan M."/>
            <person name="Ohm R."/>
            <person name="Pangilinan J."/>
            <person name="Park H.-J."/>
            <person name="Ramirez L."/>
            <person name="Alfaro M."/>
            <person name="Sun H."/>
            <person name="Tritt A."/>
            <person name="Yoshinaga Y."/>
            <person name="Zwiers L.-H."/>
            <person name="Turgeon B.G."/>
            <person name="Goodwin S.B."/>
            <person name="Spatafora J.W."/>
            <person name="Crous P.W."/>
            <person name="Grigoriev I.V."/>
        </authorList>
    </citation>
    <scope>NUCLEOTIDE SEQUENCE</scope>
    <source>
        <strain evidence="3">CBS 394.84</strain>
    </source>
</reference>
<dbReference type="Proteomes" id="UP000800039">
    <property type="component" value="Unassembled WGS sequence"/>
</dbReference>
<accession>A0A9P4GJG0</accession>
<evidence type="ECO:0000256" key="1">
    <source>
        <dbReference type="SAM" id="Phobius"/>
    </source>
</evidence>
<feature type="transmembrane region" description="Helical" evidence="1">
    <location>
        <begin position="35"/>
        <end position="54"/>
    </location>
</feature>
<evidence type="ECO:0000313" key="4">
    <source>
        <dbReference type="Proteomes" id="UP000800039"/>
    </source>
</evidence>
<evidence type="ECO:0000313" key="3">
    <source>
        <dbReference type="EMBL" id="KAF1846705.1"/>
    </source>
</evidence>
<gene>
    <name evidence="3" type="ORF">K460DRAFT_431794</name>
</gene>
<dbReference type="PANTHER" id="PTHR34814">
    <property type="entry name" value="NITROSOGUANIDINE RESISTANCE PROTEIN SNG1"/>
    <property type="match status" value="1"/>
</dbReference>
<keyword evidence="1" id="KW-0472">Membrane</keyword>
<organism evidence="3 4">
    <name type="scientific">Cucurbitaria berberidis CBS 394.84</name>
    <dbReference type="NCBI Taxonomy" id="1168544"/>
    <lineage>
        <taxon>Eukaryota</taxon>
        <taxon>Fungi</taxon>
        <taxon>Dikarya</taxon>
        <taxon>Ascomycota</taxon>
        <taxon>Pezizomycotina</taxon>
        <taxon>Dothideomycetes</taxon>
        <taxon>Pleosporomycetidae</taxon>
        <taxon>Pleosporales</taxon>
        <taxon>Pleosporineae</taxon>
        <taxon>Cucurbitariaceae</taxon>
        <taxon>Cucurbitaria</taxon>
    </lineage>
</organism>
<keyword evidence="1" id="KW-1133">Transmembrane helix</keyword>
<dbReference type="InterPro" id="IPR053001">
    <property type="entry name" value="MNNG_permease-like"/>
</dbReference>
<comment type="caution">
    <text evidence="3">The sequence shown here is derived from an EMBL/GenBank/DDBJ whole genome shotgun (WGS) entry which is preliminary data.</text>
</comment>
<dbReference type="AlphaFoldDB" id="A0A9P4GJG0"/>
<keyword evidence="1" id="KW-0812">Transmembrane</keyword>
<dbReference type="InterPro" id="IPR022703">
    <property type="entry name" value="DUF3533"/>
</dbReference>
<dbReference type="GO" id="GO:0016020">
    <property type="term" value="C:membrane"/>
    <property type="evidence" value="ECO:0007669"/>
    <property type="project" value="TreeGrafter"/>
</dbReference>
<feature type="domain" description="DUF3533" evidence="2">
    <location>
        <begin position="27"/>
        <end position="77"/>
    </location>
</feature>
<dbReference type="EMBL" id="ML976616">
    <property type="protein sequence ID" value="KAF1846705.1"/>
    <property type="molecule type" value="Genomic_DNA"/>
</dbReference>
<sequence length="81" mass="9798">MPRLLKAQLLRHDHNWPGLQKNYYFFIEFYMDNKMGLFLIFWVITHVSTAFYDIEIAPKFYPWGYVWSLHSIVEGSRILIA</sequence>
<evidence type="ECO:0000259" key="2">
    <source>
        <dbReference type="Pfam" id="PF12051"/>
    </source>
</evidence>
<dbReference type="OrthoDB" id="2140105at2759"/>
<dbReference type="Pfam" id="PF12051">
    <property type="entry name" value="DUF3533"/>
    <property type="match status" value="1"/>
</dbReference>